<protein>
    <submittedName>
        <fullName evidence="2">Uncharacterized protein</fullName>
    </submittedName>
</protein>
<evidence type="ECO:0000313" key="2">
    <source>
        <dbReference type="EMBL" id="ORV39313.1"/>
    </source>
</evidence>
<keyword evidence="1" id="KW-0472">Membrane</keyword>
<sequence length="178" mass="20533">MNVTYAAILISLASLFLGIVNYQYTRYAQVRDLQTPLRNELRNNLHRFDYWRIEKILNQLQDRIPSADVEGELRKLSESIALTKGSFVAPTPQQLQTLVDTFESTCAAFNETRTPPTSDKVFDGGYQAKQRANLIEHFTVLRREIRCVVDGLDAIQTKPMTRRKQIKQFRALDRKARG</sequence>
<keyword evidence="3" id="KW-1185">Reference proteome</keyword>
<evidence type="ECO:0000313" key="3">
    <source>
        <dbReference type="Proteomes" id="UP000193465"/>
    </source>
</evidence>
<feature type="transmembrane region" description="Helical" evidence="1">
    <location>
        <begin position="6"/>
        <end position="24"/>
    </location>
</feature>
<proteinExistence type="predicted"/>
<comment type="caution">
    <text evidence="2">The sequence shown here is derived from an EMBL/GenBank/DDBJ whole genome shotgun (WGS) entry which is preliminary data.</text>
</comment>
<keyword evidence="1" id="KW-1133">Transmembrane helix</keyword>
<gene>
    <name evidence="2" type="ORF">AWC02_00925</name>
</gene>
<dbReference type="AlphaFoldDB" id="A0A1X1T420"/>
<name>A0A1X1T420_9MYCO</name>
<dbReference type="EMBL" id="LQOT01000079">
    <property type="protein sequence ID" value="ORV39313.1"/>
    <property type="molecule type" value="Genomic_DNA"/>
</dbReference>
<reference evidence="2 3" key="1">
    <citation type="submission" date="2016-01" db="EMBL/GenBank/DDBJ databases">
        <title>The new phylogeny of the genus Mycobacterium.</title>
        <authorList>
            <person name="Tarcisio F."/>
            <person name="Conor M."/>
            <person name="Antonella G."/>
            <person name="Elisabetta G."/>
            <person name="Giulia F.S."/>
            <person name="Sara T."/>
            <person name="Anna F."/>
            <person name="Clotilde B."/>
            <person name="Roberto B."/>
            <person name="Veronica D.S."/>
            <person name="Fabio R."/>
            <person name="Monica P."/>
            <person name="Olivier J."/>
            <person name="Enrico T."/>
            <person name="Nicola S."/>
        </authorList>
    </citation>
    <scope>NUCLEOTIDE SEQUENCE [LARGE SCALE GENOMIC DNA]</scope>
    <source>
        <strain evidence="2 3">ATCC 27353</strain>
    </source>
</reference>
<organism evidence="2 3">
    <name type="scientific">Mycolicibacter engbaekii</name>
    <dbReference type="NCBI Taxonomy" id="188915"/>
    <lineage>
        <taxon>Bacteria</taxon>
        <taxon>Bacillati</taxon>
        <taxon>Actinomycetota</taxon>
        <taxon>Actinomycetes</taxon>
        <taxon>Mycobacteriales</taxon>
        <taxon>Mycobacteriaceae</taxon>
        <taxon>Mycolicibacter</taxon>
    </lineage>
</organism>
<accession>A0A1X1T420</accession>
<evidence type="ECO:0000256" key="1">
    <source>
        <dbReference type="SAM" id="Phobius"/>
    </source>
</evidence>
<dbReference type="RefSeq" id="WP_080152046.1">
    <property type="nucleotide sequence ID" value="NZ_LQOT01000079.1"/>
</dbReference>
<dbReference type="Proteomes" id="UP000193465">
    <property type="component" value="Unassembled WGS sequence"/>
</dbReference>
<keyword evidence="1" id="KW-0812">Transmembrane</keyword>